<dbReference type="SUPFAM" id="SSF53613">
    <property type="entry name" value="Ribokinase-like"/>
    <property type="match status" value="1"/>
</dbReference>
<comment type="similarity">
    <text evidence="1">Belongs to the carbohydrate kinase PfkB family.</text>
</comment>
<dbReference type="CDD" id="cd01167">
    <property type="entry name" value="bac_FRK"/>
    <property type="match status" value="1"/>
</dbReference>
<sequence>MIKIFLPGEALIDQIRKSDREINSIGGATFNVAHALSRYDYLETFFIGSVGNDKYGKLINDFADKNNIKKTYLKTIEKPTTIAIKTLADNGERSFLFERGADEDLEFVNENFDVLFLSSATSVATEKSAKVYKQYLDKATEQKKIIIYDPNYRAFLFNDDPEKFKEIALPYLNKAHIIKLSEEEANILSKKHEFKNLAFENSILIFITLGKDGCMIVDKDNGVHLIESIKINQVDTTGAGDAFIANVTAQLLKKYPNLDKLKKIKVESIKEIVKKANIAAAITTTRDGAAEAMPELNEIEDTYTKTQGN</sequence>
<dbReference type="Pfam" id="PF00294">
    <property type="entry name" value="PfkB"/>
    <property type="match status" value="1"/>
</dbReference>
<organism evidence="7 8">
    <name type="scientific">Mycoplasmopsis agassizii</name>
    <dbReference type="NCBI Taxonomy" id="33922"/>
    <lineage>
        <taxon>Bacteria</taxon>
        <taxon>Bacillati</taxon>
        <taxon>Mycoplasmatota</taxon>
        <taxon>Mycoplasmoidales</taxon>
        <taxon>Metamycoplasmataceae</taxon>
        <taxon>Mycoplasmopsis</taxon>
    </lineage>
</organism>
<dbReference type="PANTHER" id="PTHR43085">
    <property type="entry name" value="HEXOKINASE FAMILY MEMBER"/>
    <property type="match status" value="1"/>
</dbReference>
<keyword evidence="2" id="KW-0808">Transferase</keyword>
<dbReference type="Gene3D" id="3.40.1190.20">
    <property type="match status" value="1"/>
</dbReference>
<dbReference type="InterPro" id="IPR011611">
    <property type="entry name" value="PfkB_dom"/>
</dbReference>
<dbReference type="InterPro" id="IPR029056">
    <property type="entry name" value="Ribokinase-like"/>
</dbReference>
<evidence type="ECO:0000256" key="4">
    <source>
        <dbReference type="ARBA" id="ARBA00022777"/>
    </source>
</evidence>
<evidence type="ECO:0000256" key="2">
    <source>
        <dbReference type="ARBA" id="ARBA00022679"/>
    </source>
</evidence>
<comment type="caution">
    <text evidence="7">The sequence shown here is derived from an EMBL/GenBank/DDBJ whole genome shotgun (WGS) entry which is preliminary data.</text>
</comment>
<reference evidence="8" key="1">
    <citation type="submission" date="2017-08" db="EMBL/GenBank/DDBJ databases">
        <authorList>
            <person name="Alvarez-Ponce D."/>
            <person name="Weitzman C.L."/>
            <person name="Tillett R.L."/>
            <person name="Sandmeier F.C."/>
            <person name="Tracy C.R."/>
        </authorList>
    </citation>
    <scope>NUCLEOTIDE SEQUENCE [LARGE SCALE GENOMIC DNA]</scope>
    <source>
        <strain evidence="8">723</strain>
    </source>
</reference>
<protein>
    <recommendedName>
        <fullName evidence="6">Carbohydrate kinase PfkB domain-containing protein</fullName>
    </recommendedName>
</protein>
<dbReference type="OrthoDB" id="9813569at2"/>
<dbReference type="InterPro" id="IPR050306">
    <property type="entry name" value="PfkB_Carbo_kinase"/>
</dbReference>
<dbReference type="Proteomes" id="UP000216943">
    <property type="component" value="Unassembled WGS sequence"/>
</dbReference>
<gene>
    <name evidence="7" type="ORF">CJJ23_03450</name>
</gene>
<evidence type="ECO:0000256" key="3">
    <source>
        <dbReference type="ARBA" id="ARBA00022741"/>
    </source>
</evidence>
<dbReference type="AlphaFoldDB" id="A0A269TI78"/>
<accession>A0A269TI78</accession>
<keyword evidence="4" id="KW-0418">Kinase</keyword>
<evidence type="ECO:0000313" key="7">
    <source>
        <dbReference type="EMBL" id="PAK21169.1"/>
    </source>
</evidence>
<dbReference type="RefSeq" id="WP_095334967.1">
    <property type="nucleotide sequence ID" value="NZ_NQNY01000011.1"/>
</dbReference>
<evidence type="ECO:0000313" key="8">
    <source>
        <dbReference type="Proteomes" id="UP000216943"/>
    </source>
</evidence>
<dbReference type="PANTHER" id="PTHR43085:SF1">
    <property type="entry name" value="PSEUDOURIDINE KINASE-RELATED"/>
    <property type="match status" value="1"/>
</dbReference>
<keyword evidence="5" id="KW-0067">ATP-binding</keyword>
<dbReference type="EMBL" id="NQNY01000011">
    <property type="protein sequence ID" value="PAK21169.1"/>
    <property type="molecule type" value="Genomic_DNA"/>
</dbReference>
<dbReference type="GO" id="GO:0005524">
    <property type="term" value="F:ATP binding"/>
    <property type="evidence" value="ECO:0007669"/>
    <property type="project" value="UniProtKB-KW"/>
</dbReference>
<feature type="domain" description="Carbohydrate kinase PfkB" evidence="6">
    <location>
        <begin position="21"/>
        <end position="295"/>
    </location>
</feature>
<proteinExistence type="inferred from homology"/>
<keyword evidence="3" id="KW-0547">Nucleotide-binding</keyword>
<evidence type="ECO:0000256" key="1">
    <source>
        <dbReference type="ARBA" id="ARBA00010688"/>
    </source>
</evidence>
<evidence type="ECO:0000256" key="5">
    <source>
        <dbReference type="ARBA" id="ARBA00022840"/>
    </source>
</evidence>
<dbReference type="GO" id="GO:0016301">
    <property type="term" value="F:kinase activity"/>
    <property type="evidence" value="ECO:0007669"/>
    <property type="project" value="UniProtKB-KW"/>
</dbReference>
<evidence type="ECO:0000259" key="6">
    <source>
        <dbReference type="Pfam" id="PF00294"/>
    </source>
</evidence>
<name>A0A269TI78_9BACT</name>